<dbReference type="CDD" id="cd19543">
    <property type="entry name" value="DCL_NRPS"/>
    <property type="match status" value="1"/>
</dbReference>
<dbReference type="InterPro" id="IPR020806">
    <property type="entry name" value="PKS_PP-bd"/>
</dbReference>
<dbReference type="RefSeq" id="WP_104482601.1">
    <property type="nucleotide sequence ID" value="NZ_CP154825.1"/>
</dbReference>
<dbReference type="GO" id="GO:0008610">
    <property type="term" value="P:lipid biosynthetic process"/>
    <property type="evidence" value="ECO:0007669"/>
    <property type="project" value="UniProtKB-ARBA"/>
</dbReference>
<dbReference type="InterPro" id="IPR010071">
    <property type="entry name" value="AA_adenyl_dom"/>
</dbReference>
<evidence type="ECO:0000313" key="8">
    <source>
        <dbReference type="EMBL" id="PPK63651.1"/>
    </source>
</evidence>
<keyword evidence="9" id="KW-1185">Reference proteome</keyword>
<dbReference type="InterPro" id="IPR045851">
    <property type="entry name" value="AMP-bd_C_sf"/>
</dbReference>
<dbReference type="GO" id="GO:0005737">
    <property type="term" value="C:cytoplasm"/>
    <property type="evidence" value="ECO:0007669"/>
    <property type="project" value="TreeGrafter"/>
</dbReference>
<reference evidence="8 9" key="1">
    <citation type="submission" date="2018-02" db="EMBL/GenBank/DDBJ databases">
        <title>Genomic Encyclopedia of Archaeal and Bacterial Type Strains, Phase II (KMG-II): from individual species to whole genera.</title>
        <authorList>
            <person name="Goeker M."/>
        </authorList>
    </citation>
    <scope>NUCLEOTIDE SEQUENCE [LARGE SCALE GENOMIC DNA]</scope>
    <source>
        <strain evidence="8 9">YU 961-1</strain>
    </source>
</reference>
<dbReference type="InterPro" id="IPR025110">
    <property type="entry name" value="AMP-bd_C"/>
</dbReference>
<dbReference type="Gene3D" id="3.30.559.30">
    <property type="entry name" value="Nonribosomal peptide synthetase, condensation domain"/>
    <property type="match status" value="4"/>
</dbReference>
<dbReference type="Gene3D" id="3.30.559.10">
    <property type="entry name" value="Chloramphenicol acetyltransferase-like domain"/>
    <property type="match status" value="4"/>
</dbReference>
<comment type="cofactor">
    <cofactor evidence="1">
        <name>pantetheine 4'-phosphate</name>
        <dbReference type="ChEBI" id="CHEBI:47942"/>
    </cofactor>
</comment>
<protein>
    <submittedName>
        <fullName evidence="8">Non-ribosomal peptide synthase protein (TIGR01720 family)/amino acid adenylation domain-containing protein</fullName>
    </submittedName>
</protein>
<evidence type="ECO:0000256" key="3">
    <source>
        <dbReference type="ARBA" id="ARBA00022450"/>
    </source>
</evidence>
<keyword evidence="5" id="KW-0677">Repeat</keyword>
<dbReference type="Pfam" id="PF00668">
    <property type="entry name" value="Condensation"/>
    <property type="match status" value="4"/>
</dbReference>
<evidence type="ECO:0000256" key="2">
    <source>
        <dbReference type="ARBA" id="ARBA00006432"/>
    </source>
</evidence>
<dbReference type="PANTHER" id="PTHR45527:SF1">
    <property type="entry name" value="FATTY ACID SYNTHASE"/>
    <property type="match status" value="1"/>
</dbReference>
<dbReference type="SMART" id="SM00823">
    <property type="entry name" value="PKS_PP"/>
    <property type="match status" value="2"/>
</dbReference>
<dbReference type="PROSITE" id="PS00012">
    <property type="entry name" value="PHOSPHOPANTETHEINE"/>
    <property type="match status" value="2"/>
</dbReference>
<feature type="domain" description="Carrier" evidence="7">
    <location>
        <begin position="2353"/>
        <end position="2427"/>
    </location>
</feature>
<organism evidence="8 9">
    <name type="scientific">Actinokineospora auranticolor</name>
    <dbReference type="NCBI Taxonomy" id="155976"/>
    <lineage>
        <taxon>Bacteria</taxon>
        <taxon>Bacillati</taxon>
        <taxon>Actinomycetota</taxon>
        <taxon>Actinomycetes</taxon>
        <taxon>Pseudonocardiales</taxon>
        <taxon>Pseudonocardiaceae</taxon>
        <taxon>Actinokineospora</taxon>
    </lineage>
</organism>
<evidence type="ECO:0000313" key="9">
    <source>
        <dbReference type="Proteomes" id="UP000239203"/>
    </source>
</evidence>
<dbReference type="FunFam" id="1.10.1200.10:FF:000005">
    <property type="entry name" value="Nonribosomal peptide synthetase 1"/>
    <property type="match status" value="2"/>
</dbReference>
<sequence>MNARKSGLEDVLPLAPLQQGLLFHSEYSGGTEPEDPYVVQFALDLDGPLDAAVLRTAAQALIDRHANLRACFRRRKTGEVVAPVPRDVELPWREVDVDNWDVLLAEDRAERFDLTQPPLLRVLLGRLGPERHRLLITYHHILLDGWSTPLLARELFQLYTAKGDASALPTVRPYKDYLSWLRAKDADASRAAWAEALAGFEEPTLLAAGADPSGSAEQQPIPLPDGLTDTLAALARAHGVTLNTVVQTAWALLLARTLGRDDVVFGATVSGRPPELPGVDSMIGLFINTVPVRVRLDPAETVAALLTRVQAEQARVMDHQHVGLADIQRAAGVGELFDTLTVFESYFVDTAALESAEAATGLRVRAGETRDATHYPATLVATGPDLLLKYRPGLVDPVELSERLVRVLTALAADPSVPVSRVDGLAADERENLLRTWNPTGEAGEQATIPARFAEQVAANPDGIALVSGDTRLTYAELDARSTGLARVLRNQGAQGFVAIALPRSAELVVAVLAVLKAGAAYLPLDPDYPAARLELMLTDAAPTLLITTPDLHDRFGDIATVNPHDTADGPVSTALTPDHPAYVIYTSGSTGTPKGVVVPHRAVDRLLTATDHWFGFGPDDVWTLFHSYAFDFSVWELWGALLRGGTLVVVDHATSRSPEAFLDLLANERVTVLNQTPSAFYQLDAVDSGADLALRYVIFGGEALDPRRLAGWYTRHAEDAPRLVNMYGITETTVHVTYLPLTAADANPGIGVPIPDLRAYVLDSGLGLCAPGVVGELYVAGAGLADGYLNRPGLTSTRFVANPFGSGRLYRSGDLARWSNGGLEYFGRADGQVKLRGFRIELGEVEAVLAAHPAVSEAVAVVREDKTTRLVGYVTGTVDSAELRDWAARDLPEHMVPAAIVVLDRIPLTVNGKVDRKALPAPDFAGLTTTRQPETDAERALAAVFAEVLGVPSVGLDDDFFALGGDSIVSIQLVSRARAEDLKFSPRDVFERRTVARIAEIATEPVPVPTSTGSGALPLTPIMRDLVGRGGPVNRVSQARLLIAPTGLTQERLTAAVQSVVDTHDVLRARLAGDQLDVRPVGAVDAAKLVRRVDNTDYQAEAARAYGELDPAEGEVVRVVWFAPDRLLIVAHHLVVDGVSWRIIVPDLAAAVAGEALAPVGTSFRDWALALRAQDRTTELDHWRTTLDAVDGRTPVAARDTVSTVRTVKVALSAETTTRLLGDIPAAFHAGVEDVLLTALALAVARARGTATGVVDLEGHGREEDAVPGADLARTVGWFTTLYPVRFDLTGVDIADAFAGGPAAGTALKLVKEQLRAVPGDGIGFGLLRAELPAATPEILFNYLGRFGTAATTGDAWSGAPEAGALGGDADPGLPVGHALDINAVTADGVLSATFAWPAALFTEAEVSDLAAHWVNALHAIERHSEPGSGGHTPSDFPLARLTQSDVDALAERHAGLVDVWQPTALQQGIAFLSRFDDTGTDVYTVQFSCELTGDLDPARLRAAAATLLDRHDTLRAAVDHLISGDPVLVIADTVPLPWREVDVDESEWDRLVAEDRETRFAVDEAPLVRFHLGRLADDRHRLLITFHHVLLDGWSTPLLVRELFETYAGNTLPPVRPYRDFLTWLSTRDTGVDVWSQALAGITEPTLVAPAGASRAAVLPRRVDITLPDGLPAIARERGVTVNTLVQAAWGLTLARGLGRGDVVFGATVSGRPPEVAGVETMIGLFINTLPVRVRLDPAETVADLLTRVQAEQAAVLDHQHVGLADIQRALGVAELFDTLTVFESFPIDTGALDRAEAAAGFTVSAVDGADATNYPITLTVGAGLAAWLDVRDDLIDPDTAQIWAARFARALTAFANPSTPVRALDLITDTERADLLAAGQGPRVPVVERTVLDVVDAQDPAATAVVGSDTTLTYGELADRSARIAGLLVSRGVAPGDVVALALPPSAGLVAAILGVWRAGAAYVVLDPEYPADRLRYMVEQANPKVTLTIAAVDHDGIDLDAIDLSTQEFTPGPVGGAAYVIFTSGSTGRPKGVVVEHAGLVNLLASHHASVMRPGKALQLSSFSFDASLDPLLWLLAGHETHVAGPDLTGDSRAIVDYTRAHGIGYVDAAPALLTQLVDDGLLDTGVTVVGTGGEAVSPALWSRLAAADVAAFNFYGPTESTVDALVAPIAGGAVVIGRPVANTVVHVLDATLGLVPPGAVGELYVGGPGLARGYLNQPGQTASRFVANPFGDGRLYRTGDLARWADDGLEFLGRADNQVKIRGFRVELGEIETVLGHAVVVVRDGRLVAYVTEGDTESVRAKAAAALPDHMVPAAVVVLDEFPTLPSGKVDRTALPAPDFAALVSDRAATTESESVLRRLFLAVLGLPSVGVDDDFFALGGDSIVSIQLVSRARAEGLRFSPRDVFEQRTVAALALVAETDKPTAEAAGAGVGLVPLTPIMRDLLDAGGPITRYAQVQVVTAPADLAVDRLTAAVGKLLDTHDILRARLTGDGLLVGEPGAVTPEVRVVESDTLDVDSVLDDLDPRAGSVFRVAWFPKTGSLVLAAHHLVVDGVSWRILLPDLAAAYEGRDLEPVGTSFRRWAEGLVENARSAERLAELAHWTAAVAGADAPLGARPLDPRVDTVSTLRRVTTTVDADTAEPLLGPVPDLFHAEVDDVLLTGLALGLARWSKRYHGLDRPAVTIDLESHGRDEDAVPGADLHRTVGWFTSVHPVRLDVGEVDLADALAGGPEAGTALKLVKEQVRAVPGEGTGFGLLRHLNPDTAPALTGRRQLLFNYLGRFDSRTADGAWSVRPGIGGGADADLPADHALQVDVTTVDGLELRFDWTFPDALFDERDVRDLAVCVAGALRALADHGAESGAGGLTPSDLLIPGLAQEQIDRFEAKWRTP</sequence>
<dbReference type="InterPro" id="IPR009081">
    <property type="entry name" value="PP-bd_ACP"/>
</dbReference>
<dbReference type="GO" id="GO:0043041">
    <property type="term" value="P:amino acid activation for nonribosomal peptide biosynthetic process"/>
    <property type="evidence" value="ECO:0007669"/>
    <property type="project" value="TreeGrafter"/>
</dbReference>
<dbReference type="PROSITE" id="PS00455">
    <property type="entry name" value="AMP_BINDING"/>
    <property type="match status" value="2"/>
</dbReference>
<comment type="similarity">
    <text evidence="2">Belongs to the ATP-dependent AMP-binding enzyme family.</text>
</comment>
<dbReference type="NCBIfam" id="TIGR01720">
    <property type="entry name" value="NRPS-para261"/>
    <property type="match status" value="2"/>
</dbReference>
<evidence type="ECO:0000256" key="1">
    <source>
        <dbReference type="ARBA" id="ARBA00001957"/>
    </source>
</evidence>
<dbReference type="InterPro" id="IPR000873">
    <property type="entry name" value="AMP-dep_synth/lig_dom"/>
</dbReference>
<dbReference type="SUPFAM" id="SSF52777">
    <property type="entry name" value="CoA-dependent acyltransferases"/>
    <property type="match status" value="8"/>
</dbReference>
<name>A0A2S6GER1_9PSEU</name>
<dbReference type="Pfam" id="PF00501">
    <property type="entry name" value="AMP-binding"/>
    <property type="match status" value="2"/>
</dbReference>
<gene>
    <name evidence="8" type="ORF">CLV40_12658</name>
</gene>
<dbReference type="FunFam" id="3.40.50.12780:FF:000012">
    <property type="entry name" value="Non-ribosomal peptide synthetase"/>
    <property type="match status" value="1"/>
</dbReference>
<dbReference type="NCBIfam" id="TIGR01733">
    <property type="entry name" value="AA-adenyl-dom"/>
    <property type="match status" value="2"/>
</dbReference>
<feature type="domain" description="Carrier" evidence="7">
    <location>
        <begin position="933"/>
        <end position="1007"/>
    </location>
</feature>
<keyword evidence="3" id="KW-0596">Phosphopantetheine</keyword>
<dbReference type="Proteomes" id="UP000239203">
    <property type="component" value="Unassembled WGS sequence"/>
</dbReference>
<dbReference type="Gene3D" id="1.10.1200.10">
    <property type="entry name" value="ACP-like"/>
    <property type="match status" value="2"/>
</dbReference>
<dbReference type="SUPFAM" id="SSF56801">
    <property type="entry name" value="Acetyl-CoA synthetase-like"/>
    <property type="match status" value="2"/>
</dbReference>
<dbReference type="Gene3D" id="2.30.38.10">
    <property type="entry name" value="Luciferase, Domain 3"/>
    <property type="match status" value="2"/>
</dbReference>
<dbReference type="OrthoDB" id="2472181at2"/>
<dbReference type="Pfam" id="PF00550">
    <property type="entry name" value="PP-binding"/>
    <property type="match status" value="2"/>
</dbReference>
<dbReference type="PROSITE" id="PS50075">
    <property type="entry name" value="CARRIER"/>
    <property type="match status" value="2"/>
</dbReference>
<dbReference type="Pfam" id="PF13193">
    <property type="entry name" value="AMP-binding_C"/>
    <property type="match status" value="1"/>
</dbReference>
<dbReference type="Gene3D" id="3.30.300.30">
    <property type="match status" value="2"/>
</dbReference>
<dbReference type="SUPFAM" id="SSF47336">
    <property type="entry name" value="ACP-like"/>
    <property type="match status" value="2"/>
</dbReference>
<dbReference type="GO" id="GO:0003824">
    <property type="term" value="F:catalytic activity"/>
    <property type="evidence" value="ECO:0007669"/>
    <property type="project" value="InterPro"/>
</dbReference>
<keyword evidence="6" id="KW-0045">Antibiotic biosynthesis</keyword>
<dbReference type="EMBL" id="PTIX01000026">
    <property type="protein sequence ID" value="PPK63651.1"/>
    <property type="molecule type" value="Genomic_DNA"/>
</dbReference>
<dbReference type="InterPro" id="IPR023213">
    <property type="entry name" value="CAT-like_dom_sf"/>
</dbReference>
<dbReference type="InterPro" id="IPR036736">
    <property type="entry name" value="ACP-like_sf"/>
</dbReference>
<evidence type="ECO:0000256" key="6">
    <source>
        <dbReference type="ARBA" id="ARBA00023194"/>
    </source>
</evidence>
<comment type="caution">
    <text evidence="8">The sequence shown here is derived from an EMBL/GenBank/DDBJ whole genome shotgun (WGS) entry which is preliminary data.</text>
</comment>
<dbReference type="GO" id="GO:0044550">
    <property type="term" value="P:secondary metabolite biosynthetic process"/>
    <property type="evidence" value="ECO:0007669"/>
    <property type="project" value="UniProtKB-ARBA"/>
</dbReference>
<keyword evidence="4" id="KW-0597">Phosphoprotein</keyword>
<dbReference type="CDD" id="cd05930">
    <property type="entry name" value="A_NRPS"/>
    <property type="match status" value="1"/>
</dbReference>
<evidence type="ECO:0000256" key="5">
    <source>
        <dbReference type="ARBA" id="ARBA00022737"/>
    </source>
</evidence>
<dbReference type="Gene3D" id="3.40.50.980">
    <property type="match status" value="4"/>
</dbReference>
<dbReference type="CDD" id="cd17643">
    <property type="entry name" value="A_NRPS_Cytc1-like"/>
    <property type="match status" value="1"/>
</dbReference>
<proteinExistence type="inferred from homology"/>
<dbReference type="InterPro" id="IPR020845">
    <property type="entry name" value="AMP-binding_CS"/>
</dbReference>
<accession>A0A2S6GER1</accession>
<dbReference type="FunFam" id="3.30.300.30:FF:000010">
    <property type="entry name" value="Enterobactin synthetase component F"/>
    <property type="match status" value="1"/>
</dbReference>
<dbReference type="InterPro" id="IPR001242">
    <property type="entry name" value="Condensation_dom"/>
</dbReference>
<dbReference type="InterPro" id="IPR006162">
    <property type="entry name" value="Ppantetheine_attach_site"/>
</dbReference>
<dbReference type="FunFam" id="3.40.50.980:FF:000002">
    <property type="entry name" value="Enterobactin synthetase component F"/>
    <property type="match status" value="1"/>
</dbReference>
<dbReference type="GO" id="GO:0017000">
    <property type="term" value="P:antibiotic biosynthetic process"/>
    <property type="evidence" value="ECO:0007669"/>
    <property type="project" value="UniProtKB-KW"/>
</dbReference>
<evidence type="ECO:0000256" key="4">
    <source>
        <dbReference type="ARBA" id="ARBA00022553"/>
    </source>
</evidence>
<dbReference type="PANTHER" id="PTHR45527">
    <property type="entry name" value="NONRIBOSOMAL PEPTIDE SYNTHETASE"/>
    <property type="match status" value="1"/>
</dbReference>
<evidence type="ECO:0000259" key="7">
    <source>
        <dbReference type="PROSITE" id="PS50075"/>
    </source>
</evidence>
<dbReference type="GO" id="GO:0031177">
    <property type="term" value="F:phosphopantetheine binding"/>
    <property type="evidence" value="ECO:0007669"/>
    <property type="project" value="InterPro"/>
</dbReference>
<dbReference type="InterPro" id="IPR010060">
    <property type="entry name" value="NRPS_synth"/>
</dbReference>